<dbReference type="AlphaFoldDB" id="A0A517R0F2"/>
<dbReference type="KEGG" id="svp:Pan189_17510"/>
<reference evidence="1 2" key="1">
    <citation type="submission" date="2019-02" db="EMBL/GenBank/DDBJ databases">
        <title>Deep-cultivation of Planctomycetes and their phenomic and genomic characterization uncovers novel biology.</title>
        <authorList>
            <person name="Wiegand S."/>
            <person name="Jogler M."/>
            <person name="Boedeker C."/>
            <person name="Pinto D."/>
            <person name="Vollmers J."/>
            <person name="Rivas-Marin E."/>
            <person name="Kohn T."/>
            <person name="Peeters S.H."/>
            <person name="Heuer A."/>
            <person name="Rast P."/>
            <person name="Oberbeckmann S."/>
            <person name="Bunk B."/>
            <person name="Jeske O."/>
            <person name="Meyerdierks A."/>
            <person name="Storesund J.E."/>
            <person name="Kallscheuer N."/>
            <person name="Luecker S."/>
            <person name="Lage O.M."/>
            <person name="Pohl T."/>
            <person name="Merkel B.J."/>
            <person name="Hornburger P."/>
            <person name="Mueller R.-W."/>
            <person name="Bruemmer F."/>
            <person name="Labrenz M."/>
            <person name="Spormann A.M."/>
            <person name="Op den Camp H."/>
            <person name="Overmann J."/>
            <person name="Amann R."/>
            <person name="Jetten M.S.M."/>
            <person name="Mascher T."/>
            <person name="Medema M.H."/>
            <person name="Devos D.P."/>
            <person name="Kaster A.-K."/>
            <person name="Ovreas L."/>
            <person name="Rohde M."/>
            <person name="Galperin M.Y."/>
            <person name="Jogler C."/>
        </authorList>
    </citation>
    <scope>NUCLEOTIDE SEQUENCE [LARGE SCALE GENOMIC DNA]</scope>
    <source>
        <strain evidence="1 2">Pan189</strain>
    </source>
</reference>
<accession>A0A517R0F2</accession>
<proteinExistence type="predicted"/>
<sequence length="30" mass="3466">MRQLIDLRVAPACVRFFNLNTILFLLTAES</sequence>
<dbReference type="Proteomes" id="UP000317318">
    <property type="component" value="Chromosome"/>
</dbReference>
<organism evidence="1 2">
    <name type="scientific">Stratiformator vulcanicus</name>
    <dbReference type="NCBI Taxonomy" id="2527980"/>
    <lineage>
        <taxon>Bacteria</taxon>
        <taxon>Pseudomonadati</taxon>
        <taxon>Planctomycetota</taxon>
        <taxon>Planctomycetia</taxon>
        <taxon>Planctomycetales</taxon>
        <taxon>Planctomycetaceae</taxon>
        <taxon>Stratiformator</taxon>
    </lineage>
</organism>
<name>A0A517R0F2_9PLAN</name>
<keyword evidence="2" id="KW-1185">Reference proteome</keyword>
<evidence type="ECO:0000313" key="1">
    <source>
        <dbReference type="EMBL" id="QDT37377.1"/>
    </source>
</evidence>
<evidence type="ECO:0000313" key="2">
    <source>
        <dbReference type="Proteomes" id="UP000317318"/>
    </source>
</evidence>
<protein>
    <submittedName>
        <fullName evidence="1">Uncharacterized protein</fullName>
    </submittedName>
</protein>
<dbReference type="EMBL" id="CP036268">
    <property type="protein sequence ID" value="QDT37377.1"/>
    <property type="molecule type" value="Genomic_DNA"/>
</dbReference>
<gene>
    <name evidence="1" type="ORF">Pan189_17510</name>
</gene>